<comment type="caution">
    <text evidence="2">The sequence shown here is derived from an EMBL/GenBank/DDBJ whole genome shotgun (WGS) entry which is preliminary data.</text>
</comment>
<gene>
    <name evidence="2" type="ORF">V9T40_006926</name>
</gene>
<proteinExistence type="predicted"/>
<sequence length="127" mass="13941">MRRCTNFSGSSVRRQRNFTGGYRRYTRPFRPVQTAGLGCVTLWRSLDDSEARAPCSVLRAPCCGSARVTGQDDRLIGRCCESQHSTLHSHGGRRPLALDGTEPESRVTTSRGTTGTHTHPTPTPLTP</sequence>
<accession>A0AAN9TS96</accession>
<dbReference type="Proteomes" id="UP001367676">
    <property type="component" value="Unassembled WGS sequence"/>
</dbReference>
<keyword evidence="3" id="KW-1185">Reference proteome</keyword>
<organism evidence="2 3">
    <name type="scientific">Parthenolecanium corni</name>
    <dbReference type="NCBI Taxonomy" id="536013"/>
    <lineage>
        <taxon>Eukaryota</taxon>
        <taxon>Metazoa</taxon>
        <taxon>Ecdysozoa</taxon>
        <taxon>Arthropoda</taxon>
        <taxon>Hexapoda</taxon>
        <taxon>Insecta</taxon>
        <taxon>Pterygota</taxon>
        <taxon>Neoptera</taxon>
        <taxon>Paraneoptera</taxon>
        <taxon>Hemiptera</taxon>
        <taxon>Sternorrhyncha</taxon>
        <taxon>Coccoidea</taxon>
        <taxon>Coccidae</taxon>
        <taxon>Parthenolecanium</taxon>
    </lineage>
</organism>
<evidence type="ECO:0000313" key="2">
    <source>
        <dbReference type="EMBL" id="KAK7602952.1"/>
    </source>
</evidence>
<feature type="compositionally biased region" description="Low complexity" evidence="1">
    <location>
        <begin position="108"/>
        <end position="120"/>
    </location>
</feature>
<evidence type="ECO:0000256" key="1">
    <source>
        <dbReference type="SAM" id="MobiDB-lite"/>
    </source>
</evidence>
<protein>
    <submittedName>
        <fullName evidence="2">Uncharacterized protein</fullName>
    </submittedName>
</protein>
<feature type="region of interest" description="Disordered" evidence="1">
    <location>
        <begin position="84"/>
        <end position="127"/>
    </location>
</feature>
<name>A0AAN9TS96_9HEMI</name>
<reference evidence="2 3" key="1">
    <citation type="submission" date="2024-03" db="EMBL/GenBank/DDBJ databases">
        <title>Adaptation during the transition from Ophiocordyceps entomopathogen to insect associate is accompanied by gene loss and intensified selection.</title>
        <authorList>
            <person name="Ward C.M."/>
            <person name="Onetto C.A."/>
            <person name="Borneman A.R."/>
        </authorList>
    </citation>
    <scope>NUCLEOTIDE SEQUENCE [LARGE SCALE GENOMIC DNA]</scope>
    <source>
        <strain evidence="2">AWRI1</strain>
        <tissue evidence="2">Single Adult Female</tissue>
    </source>
</reference>
<dbReference type="AlphaFoldDB" id="A0AAN9TS96"/>
<evidence type="ECO:0000313" key="3">
    <source>
        <dbReference type="Proteomes" id="UP001367676"/>
    </source>
</evidence>
<dbReference type="EMBL" id="JBBCAQ010000007">
    <property type="protein sequence ID" value="KAK7602952.1"/>
    <property type="molecule type" value="Genomic_DNA"/>
</dbReference>